<name>A0ACA9R0R8_9GLOM</name>
<proteinExistence type="predicted"/>
<sequence length="84" mass="9558">AEYGVKRTCISDVLKQFSKWLNIDTTNKAEANHICDCQPKWLKLDEAMCIWTESALVANIDLTQTDFITKAKVFTTALNISDFK</sequence>
<feature type="non-terminal residue" evidence="1">
    <location>
        <position position="84"/>
    </location>
</feature>
<dbReference type="Proteomes" id="UP000789366">
    <property type="component" value="Unassembled WGS sequence"/>
</dbReference>
<evidence type="ECO:0000313" key="1">
    <source>
        <dbReference type="EMBL" id="CAG8771734.1"/>
    </source>
</evidence>
<evidence type="ECO:0000313" key="2">
    <source>
        <dbReference type="Proteomes" id="UP000789366"/>
    </source>
</evidence>
<accession>A0ACA9R0R8</accession>
<gene>
    <name evidence="1" type="ORF">SPELUC_LOCUS15824</name>
</gene>
<comment type="caution">
    <text evidence="1">The sequence shown here is derived from an EMBL/GenBank/DDBJ whole genome shotgun (WGS) entry which is preliminary data.</text>
</comment>
<keyword evidence="2" id="KW-1185">Reference proteome</keyword>
<organism evidence="1 2">
    <name type="scientific">Cetraspora pellucida</name>
    <dbReference type="NCBI Taxonomy" id="1433469"/>
    <lineage>
        <taxon>Eukaryota</taxon>
        <taxon>Fungi</taxon>
        <taxon>Fungi incertae sedis</taxon>
        <taxon>Mucoromycota</taxon>
        <taxon>Glomeromycotina</taxon>
        <taxon>Glomeromycetes</taxon>
        <taxon>Diversisporales</taxon>
        <taxon>Gigasporaceae</taxon>
        <taxon>Cetraspora</taxon>
    </lineage>
</organism>
<reference evidence="1" key="1">
    <citation type="submission" date="2021-06" db="EMBL/GenBank/DDBJ databases">
        <authorList>
            <person name="Kallberg Y."/>
            <person name="Tangrot J."/>
            <person name="Rosling A."/>
        </authorList>
    </citation>
    <scope>NUCLEOTIDE SEQUENCE</scope>
    <source>
        <strain evidence="1">28 12/20/2015</strain>
    </source>
</reference>
<protein>
    <submittedName>
        <fullName evidence="1">16613_t:CDS:1</fullName>
    </submittedName>
</protein>
<feature type="non-terminal residue" evidence="1">
    <location>
        <position position="1"/>
    </location>
</feature>
<dbReference type="EMBL" id="CAJVPW010054477">
    <property type="protein sequence ID" value="CAG8771734.1"/>
    <property type="molecule type" value="Genomic_DNA"/>
</dbReference>